<feature type="compositionally biased region" description="Basic and acidic residues" evidence="1">
    <location>
        <begin position="75"/>
        <end position="104"/>
    </location>
</feature>
<evidence type="ECO:0008006" key="4">
    <source>
        <dbReference type="Google" id="ProtNLM"/>
    </source>
</evidence>
<dbReference type="RefSeq" id="WP_386162309.1">
    <property type="nucleotide sequence ID" value="NZ_JBHMBS010000031.1"/>
</dbReference>
<evidence type="ECO:0000313" key="2">
    <source>
        <dbReference type="EMBL" id="MFB9681226.1"/>
    </source>
</evidence>
<sequence length="274" mass="29605">MTLADELPTHPRTGLKALGLLRNGQPIWPALGGAEDADDVVIEDAPANDIDDKADDSATSDDAQQIDQPDDDEPLREAGTKALQAEKDRRRESDRLRRTAARERDEALAELARLRKVAEGETPGADGDTEVKAPDLDAIRAEAREKAKAELKAEVLKDRVSDKIEVLAAKRFQDAGDAVTYLMRSGEIADFLDGDKIDAEAIKEALDELLEKKPYLAVAAQGGKRFQGSGDGGARKGPQKPAQLTEADLKRMSPEAIVQAQKEGRFDDLLGASS</sequence>
<keyword evidence="3" id="KW-1185">Reference proteome</keyword>
<dbReference type="Proteomes" id="UP001589610">
    <property type="component" value="Unassembled WGS sequence"/>
</dbReference>
<evidence type="ECO:0000313" key="3">
    <source>
        <dbReference type="Proteomes" id="UP001589610"/>
    </source>
</evidence>
<dbReference type="EMBL" id="JBHMBS010000031">
    <property type="protein sequence ID" value="MFB9681226.1"/>
    <property type="molecule type" value="Genomic_DNA"/>
</dbReference>
<feature type="region of interest" description="Disordered" evidence="1">
    <location>
        <begin position="225"/>
        <end position="254"/>
    </location>
</feature>
<reference evidence="2 3" key="1">
    <citation type="submission" date="2024-09" db="EMBL/GenBank/DDBJ databases">
        <authorList>
            <person name="Sun Q."/>
            <person name="Mori K."/>
        </authorList>
    </citation>
    <scope>NUCLEOTIDE SEQUENCE [LARGE SCALE GENOMIC DNA]</scope>
    <source>
        <strain evidence="2 3">JCM 3028</strain>
    </source>
</reference>
<protein>
    <recommendedName>
        <fullName evidence="4">Scaffolding protein</fullName>
    </recommendedName>
</protein>
<name>A0ABV5TSK4_9ACTN</name>
<accession>A0ABV5TSK4</accession>
<evidence type="ECO:0000256" key="1">
    <source>
        <dbReference type="SAM" id="MobiDB-lite"/>
    </source>
</evidence>
<gene>
    <name evidence="2" type="ORF">ACFFRH_37600</name>
</gene>
<proteinExistence type="predicted"/>
<organism evidence="2 3">
    <name type="scientific">Streptosporangium vulgare</name>
    <dbReference type="NCBI Taxonomy" id="46190"/>
    <lineage>
        <taxon>Bacteria</taxon>
        <taxon>Bacillati</taxon>
        <taxon>Actinomycetota</taxon>
        <taxon>Actinomycetes</taxon>
        <taxon>Streptosporangiales</taxon>
        <taxon>Streptosporangiaceae</taxon>
        <taxon>Streptosporangium</taxon>
    </lineage>
</organism>
<feature type="region of interest" description="Disordered" evidence="1">
    <location>
        <begin position="25"/>
        <end position="104"/>
    </location>
</feature>
<comment type="caution">
    <text evidence="2">The sequence shown here is derived from an EMBL/GenBank/DDBJ whole genome shotgun (WGS) entry which is preliminary data.</text>
</comment>